<dbReference type="AlphaFoldDB" id="A0A6H1ZGM0"/>
<accession>A0A6H1ZGM0</accession>
<dbReference type="EMBL" id="MT144606">
    <property type="protein sequence ID" value="QJH94775.1"/>
    <property type="molecule type" value="Genomic_DNA"/>
</dbReference>
<evidence type="ECO:0000313" key="2">
    <source>
        <dbReference type="EMBL" id="QJH94775.1"/>
    </source>
</evidence>
<sequence>MQEFPKKIEGGMNPSRIVEKVIIEGKEVETEYAALSSVELNRTAKGQTQPSVKVYHQEPEEAKRIAQKIYDELCASYPME</sequence>
<dbReference type="EMBL" id="MT144015">
    <property type="protein sequence ID" value="QJA46571.1"/>
    <property type="molecule type" value="Genomic_DNA"/>
</dbReference>
<proteinExistence type="predicted"/>
<reference evidence="1" key="1">
    <citation type="submission" date="2020-03" db="EMBL/GenBank/DDBJ databases">
        <title>The deep terrestrial virosphere.</title>
        <authorList>
            <person name="Holmfeldt K."/>
            <person name="Nilsson E."/>
            <person name="Simone D."/>
            <person name="Lopez-Fernandez M."/>
            <person name="Wu X."/>
            <person name="de Brujin I."/>
            <person name="Lundin D."/>
            <person name="Andersson A."/>
            <person name="Bertilsson S."/>
            <person name="Dopson M."/>
        </authorList>
    </citation>
    <scope>NUCLEOTIDE SEQUENCE</scope>
    <source>
        <strain evidence="1">TM448A00456</strain>
        <strain evidence="2">TM448B00301</strain>
    </source>
</reference>
<protein>
    <submittedName>
        <fullName evidence="1">Uncharacterized protein</fullName>
    </submittedName>
</protein>
<gene>
    <name evidence="1" type="ORF">TM448A00456_0011</name>
    <name evidence="2" type="ORF">TM448B00301_0017</name>
</gene>
<evidence type="ECO:0000313" key="1">
    <source>
        <dbReference type="EMBL" id="QJA46571.1"/>
    </source>
</evidence>
<name>A0A6H1ZGM0_9ZZZZ</name>
<organism evidence="1">
    <name type="scientific">viral metagenome</name>
    <dbReference type="NCBI Taxonomy" id="1070528"/>
    <lineage>
        <taxon>unclassified sequences</taxon>
        <taxon>metagenomes</taxon>
        <taxon>organismal metagenomes</taxon>
    </lineage>
</organism>